<evidence type="ECO:0000313" key="2">
    <source>
        <dbReference type="Proteomes" id="UP000199035"/>
    </source>
</evidence>
<protein>
    <submittedName>
        <fullName evidence="1">Uncharacterized protein</fullName>
    </submittedName>
</protein>
<accession>A0A1H3GZ57</accession>
<evidence type="ECO:0000313" key="1">
    <source>
        <dbReference type="EMBL" id="SDY07814.1"/>
    </source>
</evidence>
<gene>
    <name evidence="1" type="ORF">SAMN05421643_103108</name>
</gene>
<dbReference type="Proteomes" id="UP000199035">
    <property type="component" value="Unassembled WGS sequence"/>
</dbReference>
<dbReference type="RefSeq" id="WP_092687791.1">
    <property type="nucleotide sequence ID" value="NZ_FNPK01000003.1"/>
</dbReference>
<keyword evidence="2" id="KW-1185">Reference proteome</keyword>
<organism evidence="1 2">
    <name type="scientific">Acinetobacter kyonggiensis</name>
    <dbReference type="NCBI Taxonomy" id="595670"/>
    <lineage>
        <taxon>Bacteria</taxon>
        <taxon>Pseudomonadati</taxon>
        <taxon>Pseudomonadota</taxon>
        <taxon>Gammaproteobacteria</taxon>
        <taxon>Moraxellales</taxon>
        <taxon>Moraxellaceae</taxon>
        <taxon>Acinetobacter</taxon>
    </lineage>
</organism>
<dbReference type="AlphaFoldDB" id="A0A1H3GZ57"/>
<proteinExistence type="predicted"/>
<name>A0A1H3GZ57_9GAMM</name>
<sequence>MAKYQILLPDDIDEIEWLIEAKGCFRLDVEIETEIYEFNFYDSVRLIQTMNDGLACNTYFFEQNLVVLPMVNIVNMRAFIEQIIDTVEINSFVVNKK</sequence>
<dbReference type="EMBL" id="FNPK01000003">
    <property type="protein sequence ID" value="SDY07814.1"/>
    <property type="molecule type" value="Genomic_DNA"/>
</dbReference>
<reference evidence="2" key="1">
    <citation type="submission" date="2016-10" db="EMBL/GenBank/DDBJ databases">
        <authorList>
            <person name="Varghese N."/>
            <person name="Submissions S."/>
        </authorList>
    </citation>
    <scope>NUCLEOTIDE SEQUENCE [LARGE SCALE GENOMIC DNA]</scope>
    <source>
        <strain evidence="2">ANC 5109</strain>
    </source>
</reference>